<feature type="domain" description="Myb-like" evidence="2">
    <location>
        <begin position="235"/>
        <end position="277"/>
    </location>
</feature>
<dbReference type="PROSITE" id="PS50090">
    <property type="entry name" value="MYB_LIKE"/>
    <property type="match status" value="2"/>
</dbReference>
<dbReference type="InterPro" id="IPR017930">
    <property type="entry name" value="Myb_dom"/>
</dbReference>
<dbReference type="SUPFAM" id="SSF46689">
    <property type="entry name" value="Homeodomain-like"/>
    <property type="match status" value="1"/>
</dbReference>
<evidence type="ECO:0000313" key="4">
    <source>
        <dbReference type="EMBL" id="KOO22393.1"/>
    </source>
</evidence>
<evidence type="ECO:0000259" key="2">
    <source>
        <dbReference type="PROSITE" id="PS50090"/>
    </source>
</evidence>
<sequence length="365" mass="37576">MAEEPKPQEAAAADAADTLSSFGTVANVNALRDAMGLTKADPAAGDVAESLTAEVVVAEAAATEVETTTAIATVPAEASGVDEGMPPIATTVLSHPAGVTTAVPVSAQLMAQVTQEQLAAAYAAYGMSPPPPGAALQAMMMCQASYAAVVPGAAVAPPAKPVSSRRSGSVTKQGWSRDEDEKIMEAYKEKGPRWAVIAQSLSGRTDDAVRNRYLRLSKKNGDLSQRDSLKKGDMWTTAEDDLINDGVQRYGQKWHVIADFLPGRSANAVRNRYLRQTAKQEGGASASHHPVATTQVVAPALVVAPTELAEDPSVAAMQVEATHLVHASDAMVAASEIATAAAEVATAAAEVAEVAAATAELAAPE</sequence>
<evidence type="ECO:0000259" key="3">
    <source>
        <dbReference type="PROSITE" id="PS51294"/>
    </source>
</evidence>
<dbReference type="GO" id="GO:0005634">
    <property type="term" value="C:nucleus"/>
    <property type="evidence" value="ECO:0007669"/>
    <property type="project" value="TreeGrafter"/>
</dbReference>
<evidence type="ECO:0000313" key="5">
    <source>
        <dbReference type="Proteomes" id="UP000037460"/>
    </source>
</evidence>
<protein>
    <submittedName>
        <fullName evidence="4">Transcriptional activator myb</fullName>
    </submittedName>
</protein>
<feature type="domain" description="HTH myb-type" evidence="3">
    <location>
        <begin position="226"/>
        <end position="281"/>
    </location>
</feature>
<keyword evidence="5" id="KW-1185">Reference proteome</keyword>
<dbReference type="PROSITE" id="PS51294">
    <property type="entry name" value="HTH_MYB"/>
    <property type="match status" value="2"/>
</dbReference>
<organism evidence="4 5">
    <name type="scientific">Chrysochromulina tobinii</name>
    <dbReference type="NCBI Taxonomy" id="1460289"/>
    <lineage>
        <taxon>Eukaryota</taxon>
        <taxon>Haptista</taxon>
        <taxon>Haptophyta</taxon>
        <taxon>Prymnesiophyceae</taxon>
        <taxon>Prymnesiales</taxon>
        <taxon>Chrysochromulinaceae</taxon>
        <taxon>Chrysochromulina</taxon>
    </lineage>
</organism>
<feature type="region of interest" description="Disordered" evidence="1">
    <location>
        <begin position="157"/>
        <end position="177"/>
    </location>
</feature>
<dbReference type="InterPro" id="IPR009057">
    <property type="entry name" value="Homeodomain-like_sf"/>
</dbReference>
<dbReference type="CDD" id="cd00167">
    <property type="entry name" value="SANT"/>
    <property type="match status" value="2"/>
</dbReference>
<dbReference type="InterPro" id="IPR001005">
    <property type="entry name" value="SANT/Myb"/>
</dbReference>
<dbReference type="PANTHER" id="PTHR45614">
    <property type="entry name" value="MYB PROTEIN-RELATED"/>
    <property type="match status" value="1"/>
</dbReference>
<evidence type="ECO:0000256" key="1">
    <source>
        <dbReference type="SAM" id="MobiDB-lite"/>
    </source>
</evidence>
<dbReference type="SMART" id="SM00717">
    <property type="entry name" value="SANT"/>
    <property type="match status" value="2"/>
</dbReference>
<dbReference type="EMBL" id="JWZX01003281">
    <property type="protein sequence ID" value="KOO22393.1"/>
    <property type="molecule type" value="Genomic_DNA"/>
</dbReference>
<dbReference type="AlphaFoldDB" id="A0A0M0J846"/>
<dbReference type="Proteomes" id="UP000037460">
    <property type="component" value="Unassembled WGS sequence"/>
</dbReference>
<dbReference type="GO" id="GO:0000978">
    <property type="term" value="F:RNA polymerase II cis-regulatory region sequence-specific DNA binding"/>
    <property type="evidence" value="ECO:0007669"/>
    <property type="project" value="TreeGrafter"/>
</dbReference>
<dbReference type="Pfam" id="PF00249">
    <property type="entry name" value="Myb_DNA-binding"/>
    <property type="match status" value="2"/>
</dbReference>
<dbReference type="InterPro" id="IPR050560">
    <property type="entry name" value="MYB_TF"/>
</dbReference>
<dbReference type="GO" id="GO:0000981">
    <property type="term" value="F:DNA-binding transcription factor activity, RNA polymerase II-specific"/>
    <property type="evidence" value="ECO:0007669"/>
    <property type="project" value="TreeGrafter"/>
</dbReference>
<name>A0A0M0J846_9EUKA</name>
<dbReference type="OrthoDB" id="2143914at2759"/>
<comment type="caution">
    <text evidence="4">The sequence shown here is derived from an EMBL/GenBank/DDBJ whole genome shotgun (WGS) entry which is preliminary data.</text>
</comment>
<dbReference type="Gene3D" id="1.10.10.60">
    <property type="entry name" value="Homeodomain-like"/>
    <property type="match status" value="2"/>
</dbReference>
<accession>A0A0M0J846</accession>
<feature type="domain" description="HTH myb-type" evidence="3">
    <location>
        <begin position="169"/>
        <end position="221"/>
    </location>
</feature>
<feature type="compositionally biased region" description="Polar residues" evidence="1">
    <location>
        <begin position="164"/>
        <end position="174"/>
    </location>
</feature>
<gene>
    <name evidence="4" type="ORF">Ctob_003545</name>
</gene>
<proteinExistence type="predicted"/>
<reference evidence="5" key="1">
    <citation type="journal article" date="2015" name="PLoS Genet.">
        <title>Genome Sequence and Transcriptome Analyses of Chrysochromulina tobin: Metabolic Tools for Enhanced Algal Fitness in the Prominent Order Prymnesiales (Haptophyceae).</title>
        <authorList>
            <person name="Hovde B.T."/>
            <person name="Deodato C.R."/>
            <person name="Hunsperger H.M."/>
            <person name="Ryken S.A."/>
            <person name="Yost W."/>
            <person name="Jha R.K."/>
            <person name="Patterson J."/>
            <person name="Monnat R.J. Jr."/>
            <person name="Barlow S.B."/>
            <person name="Starkenburg S.R."/>
            <person name="Cattolico R.A."/>
        </authorList>
    </citation>
    <scope>NUCLEOTIDE SEQUENCE</scope>
    <source>
        <strain evidence="5">CCMP291</strain>
    </source>
</reference>
<feature type="domain" description="Myb-like" evidence="2">
    <location>
        <begin position="167"/>
        <end position="217"/>
    </location>
</feature>